<keyword evidence="8" id="KW-0967">Endosome</keyword>
<evidence type="ECO:0000256" key="9">
    <source>
        <dbReference type="ARBA" id="ARBA00022927"/>
    </source>
</evidence>
<evidence type="ECO:0000256" key="14">
    <source>
        <dbReference type="SAM" id="MobiDB-lite"/>
    </source>
</evidence>
<dbReference type="FunFam" id="2.130.10.10:FF:000965">
    <property type="entry name" value="Autophagy-like protein 18 Atg18"/>
    <property type="match status" value="1"/>
</dbReference>
<keyword evidence="7" id="KW-0677">Repeat</keyword>
<evidence type="ECO:0000256" key="1">
    <source>
        <dbReference type="ARBA" id="ARBA00004148"/>
    </source>
</evidence>
<keyword evidence="10" id="KW-0072">Autophagy</keyword>
<keyword evidence="9" id="KW-0653">Protein transport</keyword>
<dbReference type="EMBL" id="JANBPT010000094">
    <property type="protein sequence ID" value="KAJ1927976.1"/>
    <property type="molecule type" value="Genomic_DNA"/>
</dbReference>
<keyword evidence="16" id="KW-1185">Reference proteome</keyword>
<evidence type="ECO:0000313" key="16">
    <source>
        <dbReference type="Proteomes" id="UP001150569"/>
    </source>
</evidence>
<dbReference type="InterPro" id="IPR001680">
    <property type="entry name" value="WD40_rpt"/>
</dbReference>
<comment type="similarity">
    <text evidence="12">Belongs to the WD repeat PROPPIN family.</text>
</comment>
<feature type="compositionally biased region" description="Gly residues" evidence="14">
    <location>
        <begin position="334"/>
        <end position="348"/>
    </location>
</feature>
<dbReference type="GO" id="GO:0034045">
    <property type="term" value="C:phagophore assembly site membrane"/>
    <property type="evidence" value="ECO:0007669"/>
    <property type="project" value="UniProtKB-SubCell"/>
</dbReference>
<protein>
    <recommendedName>
        <fullName evidence="13">Autophagy-related protein 18</fullName>
    </recommendedName>
</protein>
<evidence type="ECO:0000256" key="6">
    <source>
        <dbReference type="ARBA" id="ARBA00022574"/>
    </source>
</evidence>
<keyword evidence="5" id="KW-0926">Vacuole</keyword>
<dbReference type="InterPro" id="IPR036322">
    <property type="entry name" value="WD40_repeat_dom_sf"/>
</dbReference>
<feature type="compositionally biased region" description="Polar residues" evidence="14">
    <location>
        <begin position="295"/>
        <end position="309"/>
    </location>
</feature>
<evidence type="ECO:0000256" key="13">
    <source>
        <dbReference type="ARBA" id="ARBA00039247"/>
    </source>
</evidence>
<dbReference type="SUPFAM" id="SSF50978">
    <property type="entry name" value="WD40 repeat-like"/>
    <property type="match status" value="1"/>
</dbReference>
<dbReference type="Pfam" id="PF21032">
    <property type="entry name" value="PROPPIN"/>
    <property type="match status" value="3"/>
</dbReference>
<dbReference type="PANTHER" id="PTHR11227">
    <property type="entry name" value="WD-REPEAT PROTEIN INTERACTING WITH PHOSPHOINOSIDES WIPI -RELATED"/>
    <property type="match status" value="1"/>
</dbReference>
<keyword evidence="6" id="KW-0853">WD repeat</keyword>
<evidence type="ECO:0000256" key="12">
    <source>
        <dbReference type="ARBA" id="ARBA00025740"/>
    </source>
</evidence>
<evidence type="ECO:0000256" key="7">
    <source>
        <dbReference type="ARBA" id="ARBA00022737"/>
    </source>
</evidence>
<keyword evidence="4" id="KW-0813">Transport</keyword>
<evidence type="ECO:0000256" key="3">
    <source>
        <dbReference type="ARBA" id="ARBA00004623"/>
    </source>
</evidence>
<dbReference type="GO" id="GO:0010008">
    <property type="term" value="C:endosome membrane"/>
    <property type="evidence" value="ECO:0007669"/>
    <property type="project" value="UniProtKB-SubCell"/>
</dbReference>
<proteinExistence type="inferred from homology"/>
<dbReference type="OrthoDB" id="1667587at2759"/>
<feature type="region of interest" description="Disordered" evidence="14">
    <location>
        <begin position="292"/>
        <end position="352"/>
    </location>
</feature>
<evidence type="ECO:0000256" key="5">
    <source>
        <dbReference type="ARBA" id="ARBA00022554"/>
    </source>
</evidence>
<evidence type="ECO:0000313" key="15">
    <source>
        <dbReference type="EMBL" id="KAJ1927976.1"/>
    </source>
</evidence>
<comment type="caution">
    <text evidence="15">The sequence shown here is derived from an EMBL/GenBank/DDBJ whole genome shotgun (WGS) entry which is preliminary data.</text>
</comment>
<dbReference type="SMART" id="SM00320">
    <property type="entry name" value="WD40"/>
    <property type="match status" value="2"/>
</dbReference>
<accession>A0A9W8AF35</accession>
<dbReference type="Proteomes" id="UP001150569">
    <property type="component" value="Unassembled WGS sequence"/>
</dbReference>
<dbReference type="AlphaFoldDB" id="A0A9W8AF35"/>
<evidence type="ECO:0000256" key="4">
    <source>
        <dbReference type="ARBA" id="ARBA00022448"/>
    </source>
</evidence>
<dbReference type="Gene3D" id="2.130.10.10">
    <property type="entry name" value="YVTN repeat-like/Quinoprotein amine dehydrogenase"/>
    <property type="match status" value="1"/>
</dbReference>
<evidence type="ECO:0000256" key="2">
    <source>
        <dbReference type="ARBA" id="ARBA00004481"/>
    </source>
</evidence>
<evidence type="ECO:0000256" key="10">
    <source>
        <dbReference type="ARBA" id="ARBA00023006"/>
    </source>
</evidence>
<dbReference type="InterPro" id="IPR015943">
    <property type="entry name" value="WD40/YVTN_repeat-like_dom_sf"/>
</dbReference>
<keyword evidence="11" id="KW-0472">Membrane</keyword>
<reference evidence="15" key="1">
    <citation type="submission" date="2022-07" db="EMBL/GenBank/DDBJ databases">
        <title>Phylogenomic reconstructions and comparative analyses of Kickxellomycotina fungi.</title>
        <authorList>
            <person name="Reynolds N.K."/>
            <person name="Stajich J.E."/>
            <person name="Barry K."/>
            <person name="Grigoriev I.V."/>
            <person name="Crous P."/>
            <person name="Smith M.E."/>
        </authorList>
    </citation>
    <scope>NUCLEOTIDE SEQUENCE</scope>
    <source>
        <strain evidence="15">RSA 861</strain>
    </source>
</reference>
<organism evidence="15 16">
    <name type="scientific">Tieghemiomyces parasiticus</name>
    <dbReference type="NCBI Taxonomy" id="78921"/>
    <lineage>
        <taxon>Eukaryota</taxon>
        <taxon>Fungi</taxon>
        <taxon>Fungi incertae sedis</taxon>
        <taxon>Zoopagomycota</taxon>
        <taxon>Kickxellomycotina</taxon>
        <taxon>Dimargaritomycetes</taxon>
        <taxon>Dimargaritales</taxon>
        <taxon>Dimargaritaceae</taxon>
        <taxon>Tieghemiomyces</taxon>
    </lineage>
</organism>
<gene>
    <name evidence="15" type="primary">ATG18_1</name>
    <name evidence="15" type="ORF">IWQ60_002482</name>
</gene>
<dbReference type="GO" id="GO:0005774">
    <property type="term" value="C:vacuolar membrane"/>
    <property type="evidence" value="ECO:0007669"/>
    <property type="project" value="UniProtKB-SubCell"/>
</dbReference>
<comment type="subcellular location">
    <subcellularLocation>
        <location evidence="2">Endosome membrane</location>
        <topology evidence="2">Peripheral membrane protein</topology>
    </subcellularLocation>
    <subcellularLocation>
        <location evidence="3">Preautophagosomal structure membrane</location>
        <topology evidence="3">Peripheral membrane protein</topology>
    </subcellularLocation>
    <subcellularLocation>
        <location evidence="1">Vacuole membrane</location>
        <topology evidence="1">Peripheral membrane protein</topology>
    </subcellularLocation>
</comment>
<sequence length="465" mass="49300">MNLGTKSPNEILFMNFNQDYSCISVGTRNGYKIYNCDPFGKCYAREDHGVGIVEMLYCTSLIAVVGAGEHPASSPRRLQLVNTKRQSTICELTFPTTILAVKMNRNRLIVVLEEQIYLHDIQNMKLLHTIETSPNLTAVCAMSPGPGGCYIAYPSPTGAAIGSIGADGGSMVTGGGGSPTGPGAPFQGPMSGDVMIFDALSCQIVNVIQAHKRPVACLAISPDSTLIATASDKGTVIRVFSLPDGKKVHQFRRGSYPARIYSISFNATGTLLCVSSDTETVHIFRLDTDAGAPSSLPQSGSARSQTVGRRSSVRSPYAQMNGEFTPEAEEGLAGRNGGGSDQGAGGPGSSATLPSRFSAATGVFRRSSLQAFMSSRIVGSVGSYLPDALTEMWEPSRDFAFLKLPSTGIHSLVALSASTPQVIVITAEGYFYQYSIDLEQGGECMLLKQYSLLDVGDTLGTFMTG</sequence>
<dbReference type="InterPro" id="IPR048720">
    <property type="entry name" value="PROPPIN"/>
</dbReference>
<dbReference type="GO" id="GO:0015031">
    <property type="term" value="P:protein transport"/>
    <property type="evidence" value="ECO:0007669"/>
    <property type="project" value="UniProtKB-KW"/>
</dbReference>
<evidence type="ECO:0000256" key="8">
    <source>
        <dbReference type="ARBA" id="ARBA00022753"/>
    </source>
</evidence>
<evidence type="ECO:0000256" key="11">
    <source>
        <dbReference type="ARBA" id="ARBA00023136"/>
    </source>
</evidence>
<name>A0A9W8AF35_9FUNG</name>
<dbReference type="GO" id="GO:0006914">
    <property type="term" value="P:autophagy"/>
    <property type="evidence" value="ECO:0007669"/>
    <property type="project" value="UniProtKB-KW"/>
</dbReference>